<name>A0A1H3VTX0_9ACTO</name>
<dbReference type="InterPro" id="IPR047681">
    <property type="entry name" value="PPA1309-like"/>
</dbReference>
<keyword evidence="2" id="KW-1185">Reference proteome</keyword>
<dbReference type="Proteomes" id="UP000199288">
    <property type="component" value="Unassembled WGS sequence"/>
</dbReference>
<dbReference type="OrthoDB" id="3266223at2"/>
<evidence type="ECO:0000313" key="1">
    <source>
        <dbReference type="EMBL" id="SDZ78285.1"/>
    </source>
</evidence>
<organism evidence="1 2">
    <name type="scientific">Bowdeniella nasicola</name>
    <dbReference type="NCBI Taxonomy" id="208480"/>
    <lineage>
        <taxon>Bacteria</taxon>
        <taxon>Bacillati</taxon>
        <taxon>Actinomycetota</taxon>
        <taxon>Actinomycetes</taxon>
        <taxon>Actinomycetales</taxon>
        <taxon>Actinomycetaceae</taxon>
        <taxon>Bowdeniella</taxon>
    </lineage>
</organism>
<dbReference type="NCBIfam" id="NF040618">
    <property type="entry name" value="PPA1309_fam"/>
    <property type="match status" value="1"/>
</dbReference>
<dbReference type="AlphaFoldDB" id="A0A1H3VTX0"/>
<accession>A0A1H3VTX0</accession>
<protein>
    <submittedName>
        <fullName evidence="1">Uncharacterized protein</fullName>
    </submittedName>
</protein>
<gene>
    <name evidence="1" type="ORF">SAMN02910418_00237</name>
</gene>
<proteinExistence type="predicted"/>
<evidence type="ECO:0000313" key="2">
    <source>
        <dbReference type="Proteomes" id="UP000199288"/>
    </source>
</evidence>
<reference evidence="2" key="1">
    <citation type="submission" date="2016-10" db="EMBL/GenBank/DDBJ databases">
        <authorList>
            <person name="Varghese N."/>
            <person name="Submissions S."/>
        </authorList>
    </citation>
    <scope>NUCLEOTIDE SEQUENCE [LARGE SCALE GENOMIC DNA]</scope>
    <source>
        <strain evidence="2">KPR-1</strain>
    </source>
</reference>
<sequence>MSDNRTMTTPPADRTPRQWALARAVSDIDDHVAKLPWDGPVHLFALIRTAEALASDEQFAAELPGSIKVEAEGDPEHLTSVEQDQLPEVDELEDLLARIAWPEAVAGAAIVVERIVLPPEAEAGLGPEADASAYLNHPQREDVRMVVGVLRSGETWSVLRMRHHEADVMGGENLVPGLAEALLATFD</sequence>
<dbReference type="EMBL" id="FNQV01000001">
    <property type="protein sequence ID" value="SDZ78285.1"/>
    <property type="molecule type" value="Genomic_DNA"/>
</dbReference>